<comment type="caution">
    <text evidence="1">The sequence shown here is derived from an EMBL/GenBank/DDBJ whole genome shotgun (WGS) entry which is preliminary data.</text>
</comment>
<dbReference type="AlphaFoldDB" id="A0A9P0NVN0"/>
<proteinExistence type="predicted"/>
<dbReference type="Proteomes" id="UP001152888">
    <property type="component" value="Unassembled WGS sequence"/>
</dbReference>
<protein>
    <submittedName>
        <fullName evidence="1">Uncharacterized protein</fullName>
    </submittedName>
</protein>
<evidence type="ECO:0000313" key="1">
    <source>
        <dbReference type="EMBL" id="CAH1958170.1"/>
    </source>
</evidence>
<accession>A0A9P0NVN0</accession>
<gene>
    <name evidence="1" type="ORF">ACAOBT_LOCUS2506</name>
</gene>
<keyword evidence="2" id="KW-1185">Reference proteome</keyword>
<evidence type="ECO:0000313" key="2">
    <source>
        <dbReference type="Proteomes" id="UP001152888"/>
    </source>
</evidence>
<dbReference type="EMBL" id="CAKOFQ010006676">
    <property type="protein sequence ID" value="CAH1958170.1"/>
    <property type="molecule type" value="Genomic_DNA"/>
</dbReference>
<organism evidence="1 2">
    <name type="scientific">Acanthoscelides obtectus</name>
    <name type="common">Bean weevil</name>
    <name type="synonym">Bruchus obtectus</name>
    <dbReference type="NCBI Taxonomy" id="200917"/>
    <lineage>
        <taxon>Eukaryota</taxon>
        <taxon>Metazoa</taxon>
        <taxon>Ecdysozoa</taxon>
        <taxon>Arthropoda</taxon>
        <taxon>Hexapoda</taxon>
        <taxon>Insecta</taxon>
        <taxon>Pterygota</taxon>
        <taxon>Neoptera</taxon>
        <taxon>Endopterygota</taxon>
        <taxon>Coleoptera</taxon>
        <taxon>Polyphaga</taxon>
        <taxon>Cucujiformia</taxon>
        <taxon>Chrysomeloidea</taxon>
        <taxon>Chrysomelidae</taxon>
        <taxon>Bruchinae</taxon>
        <taxon>Bruchini</taxon>
        <taxon>Acanthoscelides</taxon>
    </lineage>
</organism>
<sequence length="45" mass="5529">MRSTPIRKLRKQQLCRKSNFDNESQKNNCNIYFFFILQLPRRPKA</sequence>
<reference evidence="1" key="1">
    <citation type="submission" date="2022-03" db="EMBL/GenBank/DDBJ databases">
        <authorList>
            <person name="Sayadi A."/>
        </authorList>
    </citation>
    <scope>NUCLEOTIDE SEQUENCE</scope>
</reference>
<name>A0A9P0NVN0_ACAOB</name>